<dbReference type="SUPFAM" id="SSF82657">
    <property type="entry name" value="BolA-like"/>
    <property type="match status" value="1"/>
</dbReference>
<organism evidence="3 4">
    <name type="scientific">Candidatus Jidaibacter acanthamoebae</name>
    <dbReference type="NCBI Taxonomy" id="86105"/>
    <lineage>
        <taxon>Bacteria</taxon>
        <taxon>Pseudomonadati</taxon>
        <taxon>Pseudomonadota</taxon>
        <taxon>Alphaproteobacteria</taxon>
        <taxon>Rickettsiales</taxon>
        <taxon>Candidatus Midichloriaceae</taxon>
        <taxon>Candidatus Jidaibacter</taxon>
    </lineage>
</organism>
<dbReference type="PANTHER" id="PTHR46229">
    <property type="entry name" value="BOLA TRANSCRIPTION REGULATOR"/>
    <property type="match status" value="1"/>
</dbReference>
<evidence type="ECO:0000313" key="3">
    <source>
        <dbReference type="EMBL" id="KIE04770.1"/>
    </source>
</evidence>
<dbReference type="STRING" id="86105.NF27_FX00310"/>
<name>A0A0C1QXL1_9RICK</name>
<proteinExistence type="inferred from homology"/>
<dbReference type="InterPro" id="IPR036065">
    <property type="entry name" value="BolA-like_sf"/>
</dbReference>
<reference evidence="3 4" key="1">
    <citation type="submission" date="2014-11" db="EMBL/GenBank/DDBJ databases">
        <title>A Rickettsiales Symbiont of Amoebae With Ancient Features.</title>
        <authorList>
            <person name="Schulz F."/>
            <person name="Martijn J."/>
            <person name="Wascher F."/>
            <person name="Kostanjsek R."/>
            <person name="Ettema T.J."/>
            <person name="Horn M."/>
        </authorList>
    </citation>
    <scope>NUCLEOTIDE SEQUENCE [LARGE SCALE GENOMIC DNA]</scope>
    <source>
        <strain evidence="3 4">UWC36</strain>
    </source>
</reference>
<dbReference type="InterPro" id="IPR050961">
    <property type="entry name" value="BolA/IbaG_stress_morph_reg"/>
</dbReference>
<comment type="caution">
    <text evidence="3">The sequence shown here is derived from an EMBL/GenBank/DDBJ whole genome shotgun (WGS) entry which is preliminary data.</text>
</comment>
<dbReference type="PANTHER" id="PTHR46229:SF2">
    <property type="entry name" value="BOLA-LIKE PROTEIN 1"/>
    <property type="match status" value="1"/>
</dbReference>
<evidence type="ECO:0000256" key="1">
    <source>
        <dbReference type="ARBA" id="ARBA00005578"/>
    </source>
</evidence>
<dbReference type="PIRSF" id="PIRSF003113">
    <property type="entry name" value="BolA"/>
    <property type="match status" value="1"/>
</dbReference>
<dbReference type="EMBL" id="JSWE01000146">
    <property type="protein sequence ID" value="KIE04770.1"/>
    <property type="molecule type" value="Genomic_DNA"/>
</dbReference>
<evidence type="ECO:0000313" key="4">
    <source>
        <dbReference type="Proteomes" id="UP000031258"/>
    </source>
</evidence>
<dbReference type="InterPro" id="IPR002634">
    <property type="entry name" value="BolA"/>
</dbReference>
<evidence type="ECO:0008006" key="5">
    <source>
        <dbReference type="Google" id="ProtNLM"/>
    </source>
</evidence>
<dbReference type="AlphaFoldDB" id="A0A0C1QXL1"/>
<comment type="similarity">
    <text evidence="1 2">Belongs to the BolA/IbaG family.</text>
</comment>
<sequence length="81" mass="9116">MKIMPLKPDILKEMILQAFPDAEVEIIDTVGDNNHYEVKIISSKFKGIGMIAQHRLVYDALNSHLKSGELHAISLKTKAKE</sequence>
<gene>
    <name evidence="3" type="ORF">NF27_FX00310</name>
</gene>
<keyword evidence="4" id="KW-1185">Reference proteome</keyword>
<dbReference type="Pfam" id="PF01722">
    <property type="entry name" value="BolA"/>
    <property type="match status" value="1"/>
</dbReference>
<dbReference type="Gene3D" id="3.30.300.90">
    <property type="entry name" value="BolA-like"/>
    <property type="match status" value="1"/>
</dbReference>
<dbReference type="Proteomes" id="UP000031258">
    <property type="component" value="Unassembled WGS sequence"/>
</dbReference>
<accession>A0A0C1QXL1</accession>
<protein>
    <recommendedName>
        <fullName evidence="5">BolA-like protein</fullName>
    </recommendedName>
</protein>
<evidence type="ECO:0000256" key="2">
    <source>
        <dbReference type="RuleBase" id="RU003860"/>
    </source>
</evidence>